<reference evidence="2" key="1">
    <citation type="journal article" date="2015" name="BMC Genomics">
        <title>Transcriptome profiling of a Rhizobium leguminosarum bv. trifolii rosR mutant reveals the role of the transcriptional regulator RosR in motility, synthesis of cell-surface components, and other cellular processes.</title>
        <authorList>
            <person name="Rachwal K."/>
            <person name="Matczynska E."/>
            <person name="Janczarek M."/>
        </authorList>
    </citation>
    <scope>NUCLEOTIDE SEQUENCE</scope>
    <source>
        <strain evidence="2">Rt24.2</strain>
    </source>
</reference>
<protein>
    <submittedName>
        <fullName evidence="2">Lactate dehydrogenase</fullName>
    </submittedName>
</protein>
<reference evidence="2" key="2">
    <citation type="journal article" date="2016" name="Front. Microbiol.">
        <title>The Regulatory Protein RosR Affects Rhizobium leguminosarum bv. trifolii Protein Profiles, Cell Surface Properties, and Symbiosis with Clover.</title>
        <authorList>
            <person name="Rachwal K."/>
            <person name="Boguszewska A."/>
            <person name="Kopcinska J."/>
            <person name="Karas M."/>
            <person name="Tchorzewski M."/>
            <person name="Janczarek M."/>
        </authorList>
    </citation>
    <scope>NUCLEOTIDE SEQUENCE</scope>
    <source>
        <strain evidence="2">Rt24.2</strain>
    </source>
</reference>
<sequence>MKEILTLVQLQQEYEIVIASIGGFELVYDGKRFGKSDGYRYTTMLQRTGADYEIDLAVTVTPLGAVFRLEHALDDFDGSGNAIASGWRKRAGVLLPTSPVRVAILPSRVSWPKSVASSGRLRPSSQPRPAKQVPLPGRQPDFGSSAAYA</sequence>
<organism evidence="2">
    <name type="scientific">Rhizobium leguminosarum bv. trifolii</name>
    <dbReference type="NCBI Taxonomy" id="386"/>
    <lineage>
        <taxon>Bacteria</taxon>
        <taxon>Pseudomonadati</taxon>
        <taxon>Pseudomonadota</taxon>
        <taxon>Alphaproteobacteria</taxon>
        <taxon>Hyphomicrobiales</taxon>
        <taxon>Rhizobiaceae</taxon>
        <taxon>Rhizobium/Agrobacterium group</taxon>
        <taxon>Rhizobium</taxon>
    </lineage>
</organism>
<name>A0A1B8RCH8_RHILT</name>
<evidence type="ECO:0000256" key="1">
    <source>
        <dbReference type="SAM" id="MobiDB-lite"/>
    </source>
</evidence>
<feature type="region of interest" description="Disordered" evidence="1">
    <location>
        <begin position="114"/>
        <end position="149"/>
    </location>
</feature>
<dbReference type="AlphaFoldDB" id="A0A1B8RCH8"/>
<accession>A0A1B8RCH8</accession>
<dbReference type="EMBL" id="KX488351">
    <property type="protein sequence ID" value="AOO90715.1"/>
    <property type="molecule type" value="Genomic_DNA"/>
</dbReference>
<proteinExistence type="predicted"/>
<evidence type="ECO:0000313" key="2">
    <source>
        <dbReference type="EMBL" id="AOO90715.1"/>
    </source>
</evidence>